<sequence length="373" mass="40788">MKNYRQLCLGASLLLPCHLYAANYTVEARGDAMGEVGTVSATYLTAPFYNPAIAAIYRRSDDLGMIAPGLGFQFSDENELLDQIDDIADLIDRSDPGAEDAVRAVDGDSFNVELGAVAAVGIPNSYLAATLYGKVYAESFVTPRVDDSDPANDSIVESLTFGLAEVGVSLARYSQVLNQHMSFGVTPKVQKVYTYSYGASFENFDAEDIIDNSTTETLLNFDAGLLWFYGPYRIGLAGKNLVGHEIDTKHSTVTAGSRTWDLNYQYSLKPLFTVGAGIVSDYFTASIDYDLNEEKKFIGIDDDTQMLRAGVEFDLIRFIKLRAGYMHNMARETDDTLTAGVGLNLLKLLEVDVAAQYTNENSMGASVNFLATY</sequence>
<name>A0AB39HJD3_9VIBR</name>
<keyword evidence="2" id="KW-0614">Plasmid</keyword>
<reference evidence="2" key="1">
    <citation type="submission" date="2024-07" db="EMBL/GenBank/DDBJ databases">
        <title>Genome Analysis of a Potential Novel Vibrio Species Secreting pH- and Thermo-stable Alginate Lyase and its Application in Producing Alginate Oligosaccharides.</title>
        <authorList>
            <person name="Huang H."/>
            <person name="Bao K."/>
        </authorList>
    </citation>
    <scope>NUCLEOTIDE SEQUENCE</scope>
    <source>
        <strain evidence="2">HB236076</strain>
        <plasmid evidence="2">p-HB236076</plasmid>
    </source>
</reference>
<evidence type="ECO:0000313" key="2">
    <source>
        <dbReference type="EMBL" id="XDK26675.1"/>
    </source>
</evidence>
<dbReference type="Gene3D" id="2.40.160.60">
    <property type="entry name" value="Outer membrane protein transport protein (OMPP1/FadL/TodX)"/>
    <property type="match status" value="1"/>
</dbReference>
<feature type="signal peptide" evidence="1">
    <location>
        <begin position="1"/>
        <end position="21"/>
    </location>
</feature>
<dbReference type="KEGG" id="vih:AB0763_16730"/>
<proteinExistence type="predicted"/>
<geneLocation type="plasmid" evidence="2">
    <name>p-HB236076</name>
</geneLocation>
<protein>
    <submittedName>
        <fullName evidence="2">Conjugal transfer protein TraF</fullName>
    </submittedName>
</protein>
<organism evidence="2">
    <name type="scientific">Vibrio sp. HB236076</name>
    <dbReference type="NCBI Taxonomy" id="3232307"/>
    <lineage>
        <taxon>Bacteria</taxon>
        <taxon>Pseudomonadati</taxon>
        <taxon>Pseudomonadota</taxon>
        <taxon>Gammaproteobacteria</taxon>
        <taxon>Vibrionales</taxon>
        <taxon>Vibrionaceae</taxon>
        <taxon>Vibrio</taxon>
    </lineage>
</organism>
<dbReference type="RefSeq" id="WP_306099587.1">
    <property type="nucleotide sequence ID" value="NZ_CP162602.1"/>
</dbReference>
<gene>
    <name evidence="2" type="primary">traF</name>
    <name evidence="2" type="ORF">AB0763_16730</name>
</gene>
<dbReference type="Pfam" id="PF13729">
    <property type="entry name" value="TraF_2"/>
    <property type="match status" value="1"/>
</dbReference>
<evidence type="ECO:0000256" key="1">
    <source>
        <dbReference type="SAM" id="SignalP"/>
    </source>
</evidence>
<dbReference type="AlphaFoldDB" id="A0AB39HJD3"/>
<dbReference type="InterPro" id="IPR032811">
    <property type="entry name" value="Put_conjugal_transfer"/>
</dbReference>
<accession>A0AB39HJD3</accession>
<feature type="chain" id="PRO_5044332578" evidence="1">
    <location>
        <begin position="22"/>
        <end position="373"/>
    </location>
</feature>
<dbReference type="EMBL" id="CP162602">
    <property type="protein sequence ID" value="XDK26675.1"/>
    <property type="molecule type" value="Genomic_DNA"/>
</dbReference>
<keyword evidence="1" id="KW-0732">Signal</keyword>